<accession>A0A1Y1RZJ4</accession>
<feature type="coiled-coil region" evidence="4">
    <location>
        <begin position="329"/>
        <end position="356"/>
    </location>
</feature>
<keyword evidence="3" id="KW-0804">Transcription</keyword>
<dbReference type="SMART" id="SM00345">
    <property type="entry name" value="HTH_GNTR"/>
    <property type="match status" value="1"/>
</dbReference>
<comment type="caution">
    <text evidence="6">The sequence shown here is derived from an EMBL/GenBank/DDBJ whole genome shotgun (WGS) entry which is preliminary data.</text>
</comment>
<keyword evidence="7" id="KW-1185">Reference proteome</keyword>
<keyword evidence="2" id="KW-0238">DNA-binding</keyword>
<evidence type="ECO:0000313" key="6">
    <source>
        <dbReference type="EMBL" id="ORC36211.1"/>
    </source>
</evidence>
<dbReference type="GO" id="GO:0003700">
    <property type="term" value="F:DNA-binding transcription factor activity"/>
    <property type="evidence" value="ECO:0007669"/>
    <property type="project" value="InterPro"/>
</dbReference>
<evidence type="ECO:0000256" key="4">
    <source>
        <dbReference type="SAM" id="Coils"/>
    </source>
</evidence>
<evidence type="ECO:0000259" key="5">
    <source>
        <dbReference type="PROSITE" id="PS50949"/>
    </source>
</evidence>
<dbReference type="PROSITE" id="PS50949">
    <property type="entry name" value="HTH_GNTR"/>
    <property type="match status" value="1"/>
</dbReference>
<dbReference type="CDD" id="cd07377">
    <property type="entry name" value="WHTH_GntR"/>
    <property type="match status" value="1"/>
</dbReference>
<name>A0A1Y1RZJ4_9SPIO</name>
<dbReference type="InterPro" id="IPR000524">
    <property type="entry name" value="Tscrpt_reg_HTH_GntR"/>
</dbReference>
<dbReference type="InterPro" id="IPR036390">
    <property type="entry name" value="WH_DNA-bd_sf"/>
</dbReference>
<dbReference type="InterPro" id="IPR036388">
    <property type="entry name" value="WH-like_DNA-bd_sf"/>
</dbReference>
<evidence type="ECO:0000313" key="7">
    <source>
        <dbReference type="Proteomes" id="UP000192343"/>
    </source>
</evidence>
<dbReference type="SUPFAM" id="SSF46785">
    <property type="entry name" value="Winged helix' DNA-binding domain"/>
    <property type="match status" value="1"/>
</dbReference>
<evidence type="ECO:0000256" key="3">
    <source>
        <dbReference type="ARBA" id="ARBA00023163"/>
    </source>
</evidence>
<dbReference type="AlphaFoldDB" id="A0A1Y1RZJ4"/>
<protein>
    <recommendedName>
        <fullName evidence="5">HTH gntR-type domain-containing protein</fullName>
    </recommendedName>
</protein>
<gene>
    <name evidence="6" type="ORF">B4O97_06365</name>
</gene>
<feature type="domain" description="HTH gntR-type" evidence="5">
    <location>
        <begin position="221"/>
        <end position="289"/>
    </location>
</feature>
<dbReference type="SMART" id="SM00895">
    <property type="entry name" value="FCD"/>
    <property type="match status" value="1"/>
</dbReference>
<keyword evidence="4" id="KW-0175">Coiled coil</keyword>
<dbReference type="InterPro" id="IPR008920">
    <property type="entry name" value="TF_FadR/GntR_C"/>
</dbReference>
<dbReference type="InterPro" id="IPR011711">
    <property type="entry name" value="GntR_C"/>
</dbReference>
<dbReference type="SUPFAM" id="SSF48008">
    <property type="entry name" value="GntR ligand-binding domain-like"/>
    <property type="match status" value="1"/>
</dbReference>
<dbReference type="Pfam" id="PF00392">
    <property type="entry name" value="GntR"/>
    <property type="match status" value="1"/>
</dbReference>
<proteinExistence type="predicted"/>
<dbReference type="GO" id="GO:0003677">
    <property type="term" value="F:DNA binding"/>
    <property type="evidence" value="ECO:0007669"/>
    <property type="project" value="UniProtKB-KW"/>
</dbReference>
<dbReference type="Gene3D" id="1.20.120.530">
    <property type="entry name" value="GntR ligand-binding domain-like"/>
    <property type="match status" value="1"/>
</dbReference>
<dbReference type="PANTHER" id="PTHR43537">
    <property type="entry name" value="TRANSCRIPTIONAL REGULATOR, GNTR FAMILY"/>
    <property type="match status" value="1"/>
</dbReference>
<dbReference type="PRINTS" id="PR00035">
    <property type="entry name" value="HTHGNTR"/>
</dbReference>
<evidence type="ECO:0000256" key="1">
    <source>
        <dbReference type="ARBA" id="ARBA00023015"/>
    </source>
</evidence>
<dbReference type="Pfam" id="PF07729">
    <property type="entry name" value="FCD"/>
    <property type="match status" value="1"/>
</dbReference>
<reference evidence="6 7" key="1">
    <citation type="submission" date="2017-03" db="EMBL/GenBank/DDBJ databases">
        <title>Draft Genome sequence of Marispirochaeta sp. strain JC444.</title>
        <authorList>
            <person name="Shivani Y."/>
            <person name="Subhash Y."/>
            <person name="Sasikala C."/>
            <person name="Ramana C."/>
        </authorList>
    </citation>
    <scope>NUCLEOTIDE SEQUENCE [LARGE SCALE GENOMIC DNA]</scope>
    <source>
        <strain evidence="6 7">JC444</strain>
    </source>
</reference>
<dbReference type="Gene3D" id="1.10.10.10">
    <property type="entry name" value="Winged helix-like DNA-binding domain superfamily/Winged helix DNA-binding domain"/>
    <property type="match status" value="1"/>
</dbReference>
<sequence length="445" mass="50740">MVVIPEQVGTIHYGEFGLEKTRFGCSAHVHMYTACHYQLDYILHITQLVCRENFYLQSSAGFRVYNLGKLQSRHIVRMVRRNRGREFDNLCFVALFLTAVRKAADSKRKHQHQSEQHNHLFFHNTPPLRNNSYKTKQSCIRNIYLLNMCNIYVSCCFQDLSIKKSRLFEHILPASPHRFGASKITLETLMLSVRIVSTSLLYYDNIIIPIMTPLFQEIKTNTRARQIVEKFRQAIGEGSLKIGDKLPPERELCTQLGVSRTSLREAVRILEAYGILESIQGGGTFVTDRFAENVFDFLGFGGALDRNTLVHLLQTRRILEAGAIAQAVSVAEDKELEELEAIVDSLEKETETAKLGLLDARFHETIIELSRNPILTSVYRLIYKMMTRAVSTVIAYPTARGIAVADHRNILSAMKKRDKVQCLDLVDAHAEHTLKLIDDHFKEGG</sequence>
<organism evidence="6 7">
    <name type="scientific">Marispirochaeta aestuarii</name>
    <dbReference type="NCBI Taxonomy" id="1963862"/>
    <lineage>
        <taxon>Bacteria</taxon>
        <taxon>Pseudomonadati</taxon>
        <taxon>Spirochaetota</taxon>
        <taxon>Spirochaetia</taxon>
        <taxon>Spirochaetales</taxon>
        <taxon>Spirochaetaceae</taxon>
        <taxon>Marispirochaeta</taxon>
    </lineage>
</organism>
<evidence type="ECO:0000256" key="2">
    <source>
        <dbReference type="ARBA" id="ARBA00023125"/>
    </source>
</evidence>
<dbReference type="EMBL" id="MWQY01000006">
    <property type="protein sequence ID" value="ORC36211.1"/>
    <property type="molecule type" value="Genomic_DNA"/>
</dbReference>
<dbReference type="Proteomes" id="UP000192343">
    <property type="component" value="Unassembled WGS sequence"/>
</dbReference>
<keyword evidence="1" id="KW-0805">Transcription regulation</keyword>
<dbReference type="STRING" id="1963862.B4O97_06365"/>
<dbReference type="PANTHER" id="PTHR43537:SF5">
    <property type="entry name" value="UXU OPERON TRANSCRIPTIONAL REGULATOR"/>
    <property type="match status" value="1"/>
</dbReference>